<gene>
    <name evidence="8" type="primary">alr</name>
    <name evidence="8" type="ORF">COC19_05240</name>
</gene>
<feature type="binding site" evidence="4 6">
    <location>
        <position position="162"/>
    </location>
    <ligand>
        <name>substrate</name>
    </ligand>
</feature>
<dbReference type="InterPro" id="IPR020622">
    <property type="entry name" value="Ala_racemase_pyridoxalP-BS"/>
</dbReference>
<dbReference type="InterPro" id="IPR009006">
    <property type="entry name" value="Ala_racemase/Decarboxylase_C"/>
</dbReference>
<dbReference type="InterPro" id="IPR000821">
    <property type="entry name" value="Ala_racemase"/>
</dbReference>
<comment type="catalytic activity">
    <reaction evidence="4">
        <text>L-alanine = D-alanine</text>
        <dbReference type="Rhea" id="RHEA:20249"/>
        <dbReference type="ChEBI" id="CHEBI:57416"/>
        <dbReference type="ChEBI" id="CHEBI:57972"/>
        <dbReference type="EC" id="5.1.1.1"/>
    </reaction>
</comment>
<dbReference type="HAMAP" id="MF_01201">
    <property type="entry name" value="Ala_racemase"/>
    <property type="match status" value="1"/>
</dbReference>
<evidence type="ECO:0000256" key="3">
    <source>
        <dbReference type="ARBA" id="ARBA00023235"/>
    </source>
</evidence>
<dbReference type="EMBL" id="NVQR01000077">
    <property type="protein sequence ID" value="PCH60956.1"/>
    <property type="molecule type" value="Genomic_DNA"/>
</dbReference>
<dbReference type="SUPFAM" id="SSF50621">
    <property type="entry name" value="Alanine racemase C-terminal domain-like"/>
    <property type="match status" value="1"/>
</dbReference>
<name>A0A2A4MMX6_9GAMM</name>
<dbReference type="PANTHER" id="PTHR30511">
    <property type="entry name" value="ALANINE RACEMASE"/>
    <property type="match status" value="1"/>
</dbReference>
<reference evidence="9" key="1">
    <citation type="submission" date="2017-08" db="EMBL/GenBank/DDBJ databases">
        <title>A dynamic microbial community with high functional redundancy inhabits the cold, oxic subseafloor aquifer.</title>
        <authorList>
            <person name="Tully B.J."/>
            <person name="Wheat C.G."/>
            <person name="Glazer B.T."/>
            <person name="Huber J.A."/>
        </authorList>
    </citation>
    <scope>NUCLEOTIDE SEQUENCE [LARGE SCALE GENOMIC DNA]</scope>
</reference>
<comment type="pathway">
    <text evidence="4">Amino-acid biosynthesis; D-alanine biosynthesis; D-alanine from L-alanine: step 1/1.</text>
</comment>
<evidence type="ECO:0000313" key="8">
    <source>
        <dbReference type="EMBL" id="PCH60956.1"/>
    </source>
</evidence>
<dbReference type="GO" id="GO:0005829">
    <property type="term" value="C:cytosol"/>
    <property type="evidence" value="ECO:0007669"/>
    <property type="project" value="TreeGrafter"/>
</dbReference>
<evidence type="ECO:0000256" key="1">
    <source>
        <dbReference type="ARBA" id="ARBA00001933"/>
    </source>
</evidence>
<feature type="modified residue" description="N6-(pyridoxal phosphate)lysine" evidence="4 5">
    <location>
        <position position="40"/>
    </location>
</feature>
<dbReference type="EC" id="5.1.1.1" evidence="4"/>
<dbReference type="InterPro" id="IPR029066">
    <property type="entry name" value="PLP-binding_barrel"/>
</dbReference>
<dbReference type="Proteomes" id="UP000218172">
    <property type="component" value="Unassembled WGS sequence"/>
</dbReference>
<feature type="active site" description="Proton acceptor; specific for D-alanine" evidence="4">
    <location>
        <position position="40"/>
    </location>
</feature>
<dbReference type="Pfam" id="PF00842">
    <property type="entry name" value="Ala_racemase_C"/>
    <property type="match status" value="1"/>
</dbReference>
<dbReference type="Gene3D" id="2.40.37.10">
    <property type="entry name" value="Lyase, Ornithine Decarboxylase, Chain A, domain 1"/>
    <property type="match status" value="1"/>
</dbReference>
<dbReference type="SMART" id="SM01005">
    <property type="entry name" value="Ala_racemase_C"/>
    <property type="match status" value="1"/>
</dbReference>
<comment type="function">
    <text evidence="4">Catalyzes the interconversion of L-alanine and D-alanine. May also act on other amino acids.</text>
</comment>
<evidence type="ECO:0000256" key="6">
    <source>
        <dbReference type="PIRSR" id="PIRSR600821-52"/>
    </source>
</evidence>
<dbReference type="GO" id="GO:0030170">
    <property type="term" value="F:pyridoxal phosphate binding"/>
    <property type="evidence" value="ECO:0007669"/>
    <property type="project" value="UniProtKB-UniRule"/>
</dbReference>
<organism evidence="8 9">
    <name type="scientific">SAR86 cluster bacterium</name>
    <dbReference type="NCBI Taxonomy" id="2030880"/>
    <lineage>
        <taxon>Bacteria</taxon>
        <taxon>Pseudomonadati</taxon>
        <taxon>Pseudomonadota</taxon>
        <taxon>Gammaproteobacteria</taxon>
        <taxon>SAR86 cluster</taxon>
    </lineage>
</organism>
<dbReference type="Gene3D" id="3.20.20.10">
    <property type="entry name" value="Alanine racemase"/>
    <property type="match status" value="1"/>
</dbReference>
<evidence type="ECO:0000313" key="9">
    <source>
        <dbReference type="Proteomes" id="UP000218172"/>
    </source>
</evidence>
<protein>
    <recommendedName>
        <fullName evidence="4">Alanine racemase</fullName>
        <ecNumber evidence="4">5.1.1.1</ecNumber>
    </recommendedName>
</protein>
<comment type="cofactor">
    <cofactor evidence="1 4 5">
        <name>pyridoxal 5'-phosphate</name>
        <dbReference type="ChEBI" id="CHEBI:597326"/>
    </cofactor>
</comment>
<feature type="domain" description="Alanine racemase C-terminal" evidence="7">
    <location>
        <begin position="293"/>
        <end position="421"/>
    </location>
</feature>
<accession>A0A2A4MMX6</accession>
<dbReference type="PRINTS" id="PR00992">
    <property type="entry name" value="ALARACEMASE"/>
</dbReference>
<dbReference type="InterPro" id="IPR001608">
    <property type="entry name" value="Ala_racemase_N"/>
</dbReference>
<dbReference type="GO" id="GO:0030632">
    <property type="term" value="P:D-alanine biosynthetic process"/>
    <property type="evidence" value="ECO:0007669"/>
    <property type="project" value="UniProtKB-UniRule"/>
</dbReference>
<evidence type="ECO:0000259" key="7">
    <source>
        <dbReference type="SMART" id="SM01005"/>
    </source>
</evidence>
<dbReference type="SUPFAM" id="SSF51419">
    <property type="entry name" value="PLP-binding barrel"/>
    <property type="match status" value="1"/>
</dbReference>
<evidence type="ECO:0000256" key="4">
    <source>
        <dbReference type="HAMAP-Rule" id="MF_01201"/>
    </source>
</evidence>
<dbReference type="AlphaFoldDB" id="A0A2A4MMX6"/>
<keyword evidence="3 4" id="KW-0413">Isomerase</keyword>
<dbReference type="GO" id="GO:0008784">
    <property type="term" value="F:alanine racemase activity"/>
    <property type="evidence" value="ECO:0007669"/>
    <property type="project" value="UniProtKB-UniRule"/>
</dbReference>
<dbReference type="UniPathway" id="UPA00042">
    <property type="reaction ID" value="UER00497"/>
</dbReference>
<dbReference type="PANTHER" id="PTHR30511:SF0">
    <property type="entry name" value="ALANINE RACEMASE, CATABOLIC-RELATED"/>
    <property type="match status" value="1"/>
</dbReference>
<comment type="similarity">
    <text evidence="4">Belongs to the alanine racemase family.</text>
</comment>
<dbReference type="InterPro" id="IPR011079">
    <property type="entry name" value="Ala_racemase_C"/>
</dbReference>
<evidence type="ECO:0000256" key="5">
    <source>
        <dbReference type="PIRSR" id="PIRSR600821-50"/>
    </source>
</evidence>
<dbReference type="PROSITE" id="PS00395">
    <property type="entry name" value="ALANINE_RACEMASE"/>
    <property type="match status" value="1"/>
</dbReference>
<feature type="binding site" evidence="4 6">
    <location>
        <position position="366"/>
    </location>
    <ligand>
        <name>substrate</name>
    </ligand>
</feature>
<evidence type="ECO:0000256" key="2">
    <source>
        <dbReference type="ARBA" id="ARBA00022898"/>
    </source>
</evidence>
<proteinExistence type="inferred from homology"/>
<dbReference type="Pfam" id="PF01168">
    <property type="entry name" value="Ala_racemase_N"/>
    <property type="match status" value="1"/>
</dbReference>
<sequence>MPLKQESLRAWADIDLQAVISNLQRVSRHCPAAKTLAVIKADAYGHGMAQVAEAINKANAQGLTEVDCLAVATLDEALSLKRQLRHMPVLLLTGYIEASQLQSLLEHNIEFVIHSLAQLKILLNNSARLTQASTQAKTLANTPVQSHSPRRLWLKFDSGMHRLGLAEDDCVKACAEILALGYFDELVLMSHLSSADDVTSAVSVAYTDNQVKAFTRCYQKLLAQLEVSNKIQALGGEHSSSTKPRPAIKLSTSLCASSGIVALQECYDYVRPGIMLYGGAGSNAVDAEALGPAMTLKARLIAIKTLKAGDAIGYGATYTCATDMCVGVVSIGYADGYPRSANSATEVLVHSTGESARAKLLGRVSMDMISVDLSNVPHANVGDVVTLWGAGLPVDEVAKSAGTISYDLLCRVSAREPRIYSH</sequence>
<comment type="caution">
    <text evidence="8">The sequence shown here is derived from an EMBL/GenBank/DDBJ whole genome shotgun (WGS) entry which is preliminary data.</text>
</comment>
<dbReference type="NCBIfam" id="TIGR00492">
    <property type="entry name" value="alr"/>
    <property type="match status" value="1"/>
</dbReference>
<keyword evidence="2 4" id="KW-0663">Pyridoxal phosphate</keyword>
<feature type="active site" description="Proton acceptor; specific for L-alanine" evidence="4">
    <location>
        <position position="314"/>
    </location>
</feature>